<dbReference type="EC" id="2.6.1.-" evidence="6"/>
<dbReference type="Gene3D" id="3.40.640.10">
    <property type="entry name" value="Type I PLP-dependent aspartate aminotransferase-like (Major domain)"/>
    <property type="match status" value="1"/>
</dbReference>
<dbReference type="InterPro" id="IPR015424">
    <property type="entry name" value="PyrdxlP-dep_Trfase"/>
</dbReference>
<dbReference type="GO" id="GO:0030170">
    <property type="term" value="F:pyridoxal phosphate binding"/>
    <property type="evidence" value="ECO:0007669"/>
    <property type="project" value="InterPro"/>
</dbReference>
<dbReference type="AlphaFoldDB" id="E7GAM7"/>
<comment type="cofactor">
    <cofactor evidence="1 6">
        <name>pyridoxal 5'-phosphate</name>
        <dbReference type="ChEBI" id="CHEBI:597326"/>
    </cofactor>
</comment>
<dbReference type="GO" id="GO:0008483">
    <property type="term" value="F:transaminase activity"/>
    <property type="evidence" value="ECO:0007669"/>
    <property type="project" value="UniProtKB-KW"/>
</dbReference>
<gene>
    <name evidence="8" type="ORF">HMPREF9488_01817</name>
</gene>
<feature type="domain" description="Aminotransferase class I/classII large" evidence="7">
    <location>
        <begin position="31"/>
        <end position="380"/>
    </location>
</feature>
<dbReference type="PANTHER" id="PTHR46383:SF3">
    <property type="entry name" value="ASPARTATE AMINOTRANSFERASE-RELATED"/>
    <property type="match status" value="1"/>
</dbReference>
<evidence type="ECO:0000256" key="3">
    <source>
        <dbReference type="ARBA" id="ARBA00022576"/>
    </source>
</evidence>
<dbReference type="InterPro" id="IPR004839">
    <property type="entry name" value="Aminotransferase_I/II_large"/>
</dbReference>
<dbReference type="STRING" id="100884.GCA_000269565_01913"/>
<name>E7GAM7_9FIRM</name>
<evidence type="ECO:0000256" key="5">
    <source>
        <dbReference type="ARBA" id="ARBA00022898"/>
    </source>
</evidence>
<dbReference type="InterPro" id="IPR050596">
    <property type="entry name" value="AspAT/PAT-like"/>
</dbReference>
<protein>
    <recommendedName>
        <fullName evidence="6">Aminotransferase</fullName>
        <ecNumber evidence="6">2.6.1.-</ecNumber>
    </recommendedName>
</protein>
<keyword evidence="4 6" id="KW-0808">Transferase</keyword>
<dbReference type="Proteomes" id="UP000003157">
    <property type="component" value="Unassembled WGS sequence"/>
</dbReference>
<organism evidence="8 9">
    <name type="scientific">Coprobacillus cateniformis</name>
    <dbReference type="NCBI Taxonomy" id="100884"/>
    <lineage>
        <taxon>Bacteria</taxon>
        <taxon>Bacillati</taxon>
        <taxon>Bacillota</taxon>
        <taxon>Erysipelotrichia</taxon>
        <taxon>Erysipelotrichales</taxon>
        <taxon>Coprobacillaceae</taxon>
        <taxon>Coprobacillus</taxon>
    </lineage>
</organism>
<dbReference type="Gene3D" id="3.90.1150.10">
    <property type="entry name" value="Aspartate Aminotransferase, domain 1"/>
    <property type="match status" value="1"/>
</dbReference>
<dbReference type="EMBL" id="ADKX01000032">
    <property type="protein sequence ID" value="EFW04928.1"/>
    <property type="molecule type" value="Genomic_DNA"/>
</dbReference>
<keyword evidence="3 6" id="KW-0032">Aminotransferase</keyword>
<dbReference type="InterPro" id="IPR015421">
    <property type="entry name" value="PyrdxlP-dep_Trfase_major"/>
</dbReference>
<dbReference type="PROSITE" id="PS00105">
    <property type="entry name" value="AA_TRANSFER_CLASS_1"/>
    <property type="match status" value="1"/>
</dbReference>
<dbReference type="InterPro" id="IPR004838">
    <property type="entry name" value="NHTrfase_class1_PyrdxlP-BS"/>
</dbReference>
<reference evidence="8 9" key="1">
    <citation type="submission" date="2010-12" db="EMBL/GenBank/DDBJ databases">
        <title>The Genome Sequence of Coprobacillus sp. strain 29_1.</title>
        <authorList>
            <consortium name="The Broad Institute Genome Sequencing Platform"/>
            <person name="Earl A."/>
            <person name="Ward D."/>
            <person name="Feldgarden M."/>
            <person name="Gevers D."/>
            <person name="Daigneault M."/>
            <person name="Sibley C.D."/>
            <person name="White A."/>
            <person name="Strauss J."/>
            <person name="Allen-Vercoe E."/>
            <person name="Young S.K."/>
            <person name="Zeng Q."/>
            <person name="Gargeya S."/>
            <person name="Fitzgerald M."/>
            <person name="Haas B."/>
            <person name="Abouelleil A."/>
            <person name="Alvarado L."/>
            <person name="Arachchi H.M."/>
            <person name="Berlin A."/>
            <person name="Brown A."/>
            <person name="Chapman S.B."/>
            <person name="Chen Z."/>
            <person name="Dunbar C."/>
            <person name="Freedman E."/>
            <person name="Gearin G."/>
            <person name="Gellesch M."/>
            <person name="Goldberg J."/>
            <person name="Griggs A."/>
            <person name="Gujja S."/>
            <person name="Heilman E."/>
            <person name="Heiman D."/>
            <person name="Howarth C."/>
            <person name="Larson L."/>
            <person name="Lui A."/>
            <person name="MacDonald P.J.P."/>
            <person name="Mehta T."/>
            <person name="Montmayeur A."/>
            <person name="Murphy C."/>
            <person name="Neiman D."/>
            <person name="Pearson M."/>
            <person name="Priest M."/>
            <person name="Roberts A."/>
            <person name="Saif S."/>
            <person name="Shea T."/>
            <person name="Shenoy N."/>
            <person name="Sisk P."/>
            <person name="Stolte C."/>
            <person name="Sykes S."/>
            <person name="White J."/>
            <person name="Yandava C."/>
            <person name="Nusbaum C."/>
            <person name="Birren B."/>
        </authorList>
    </citation>
    <scope>NUCLEOTIDE SEQUENCE [LARGE SCALE GENOMIC DNA]</scope>
    <source>
        <strain evidence="8 9">29_1</strain>
    </source>
</reference>
<comment type="similarity">
    <text evidence="2 6">Belongs to the class-I pyridoxal-phosphate-dependent aminotransferase family.</text>
</comment>
<comment type="caution">
    <text evidence="8">The sequence shown here is derived from an EMBL/GenBank/DDBJ whole genome shotgun (WGS) entry which is preliminary data.</text>
</comment>
<proteinExistence type="inferred from homology"/>
<keyword evidence="9" id="KW-1185">Reference proteome</keyword>
<evidence type="ECO:0000313" key="8">
    <source>
        <dbReference type="EMBL" id="EFW04928.1"/>
    </source>
</evidence>
<dbReference type="InterPro" id="IPR015422">
    <property type="entry name" value="PyrdxlP-dep_Trfase_small"/>
</dbReference>
<evidence type="ECO:0000256" key="1">
    <source>
        <dbReference type="ARBA" id="ARBA00001933"/>
    </source>
</evidence>
<sequence length="390" mass="43668">MDYENMLSDRVKLIKPSGIRKFFDLASQMEGVISLGVGEPDFTTPWAIREAAIYSIEKGRTFYTANRGLLELRKEICNYYKKRFQVSYHPEKECIVTVGGSEGIDIAIRSIINPGDEMIVLDPGYVAYAPGVELAGGVPVAINLRHEDQFKLTPDLLKAAITPKTKAILLNYPSNPTGGFMTKEDYEKIVPILKETGIIILSDEIYAEISYEEEFCSIASFDEIKDQVIIVSGFSKAHAMTGWRLGYILSNSVLSSAMCKIHQYVIMSAPSPAQYGAIEGLRHCQEEVMKMRDSYRTRRNFLVKTFNDMGLETFKPLGAFYVFPCIQSTGLSSDEFCEKLLEDQKVACVPGTAFGPAGEGFIRVSYAYSIEELKIATEKIKIFVDKMKSR</sequence>
<dbReference type="GO" id="GO:0006520">
    <property type="term" value="P:amino acid metabolic process"/>
    <property type="evidence" value="ECO:0007669"/>
    <property type="project" value="InterPro"/>
</dbReference>
<dbReference type="eggNOG" id="COG0436">
    <property type="taxonomic scope" value="Bacteria"/>
</dbReference>
<dbReference type="PANTHER" id="PTHR46383">
    <property type="entry name" value="ASPARTATE AMINOTRANSFERASE"/>
    <property type="match status" value="1"/>
</dbReference>
<evidence type="ECO:0000313" key="9">
    <source>
        <dbReference type="Proteomes" id="UP000003157"/>
    </source>
</evidence>
<dbReference type="HOGENOM" id="CLU_017584_4_3_9"/>
<evidence type="ECO:0000256" key="4">
    <source>
        <dbReference type="ARBA" id="ARBA00022679"/>
    </source>
</evidence>
<dbReference type="OrthoDB" id="9802328at2"/>
<evidence type="ECO:0000256" key="2">
    <source>
        <dbReference type="ARBA" id="ARBA00007441"/>
    </source>
</evidence>
<dbReference type="SUPFAM" id="SSF53383">
    <property type="entry name" value="PLP-dependent transferases"/>
    <property type="match status" value="1"/>
</dbReference>
<evidence type="ECO:0000259" key="7">
    <source>
        <dbReference type="Pfam" id="PF00155"/>
    </source>
</evidence>
<dbReference type="FunFam" id="3.40.640.10:FF:000033">
    <property type="entry name" value="Aspartate aminotransferase"/>
    <property type="match status" value="1"/>
</dbReference>
<dbReference type="RefSeq" id="WP_008788919.1">
    <property type="nucleotide sequence ID" value="NZ_AKCB01000001.1"/>
</dbReference>
<evidence type="ECO:0000256" key="6">
    <source>
        <dbReference type="RuleBase" id="RU000481"/>
    </source>
</evidence>
<dbReference type="GeneID" id="78229768"/>
<dbReference type="Pfam" id="PF00155">
    <property type="entry name" value="Aminotran_1_2"/>
    <property type="match status" value="1"/>
</dbReference>
<keyword evidence="5" id="KW-0663">Pyridoxal phosphate</keyword>
<accession>E7GAM7</accession>
<dbReference type="CDD" id="cd00609">
    <property type="entry name" value="AAT_like"/>
    <property type="match status" value="1"/>
</dbReference>